<sequence>MEVNLSVKSDQLNKEDLRALLQAIRDCEMATFPDKEIYVLCEVPEMTEDDTRDILTSIKPPYGYGPLVLRKP</sequence>
<evidence type="ECO:0000313" key="1">
    <source>
        <dbReference type="EMBL" id="QJA43413.1"/>
    </source>
</evidence>
<dbReference type="AlphaFoldDB" id="A0A6H1Z693"/>
<dbReference type="EMBL" id="MT143710">
    <property type="protein sequence ID" value="QJA43413.1"/>
    <property type="molecule type" value="Genomic_DNA"/>
</dbReference>
<reference evidence="1" key="1">
    <citation type="submission" date="2020-03" db="EMBL/GenBank/DDBJ databases">
        <title>The deep terrestrial virosphere.</title>
        <authorList>
            <person name="Holmfeldt K."/>
            <person name="Nilsson E."/>
            <person name="Simone D."/>
            <person name="Lopez-Fernandez M."/>
            <person name="Wu X."/>
            <person name="de Brujin I."/>
            <person name="Lundin D."/>
            <person name="Andersson A."/>
            <person name="Bertilsson S."/>
            <person name="Dopson M."/>
        </authorList>
    </citation>
    <scope>NUCLEOTIDE SEQUENCE</scope>
    <source>
        <strain evidence="1">MM171A00097</strain>
        <strain evidence="2">MM171B00243</strain>
    </source>
</reference>
<gene>
    <name evidence="1" type="ORF">MM171A00097_0060</name>
    <name evidence="2" type="ORF">MM171B00243_0013</name>
</gene>
<proteinExistence type="predicted"/>
<name>A0A6H1Z693_9ZZZZ</name>
<accession>A0A6H1Z693</accession>
<evidence type="ECO:0000313" key="2">
    <source>
        <dbReference type="EMBL" id="QJB04459.1"/>
    </source>
</evidence>
<dbReference type="EMBL" id="MT143883">
    <property type="protein sequence ID" value="QJB04459.1"/>
    <property type="molecule type" value="Genomic_DNA"/>
</dbReference>
<organism evidence="1">
    <name type="scientific">viral metagenome</name>
    <dbReference type="NCBI Taxonomy" id="1070528"/>
    <lineage>
        <taxon>unclassified sequences</taxon>
        <taxon>metagenomes</taxon>
        <taxon>organismal metagenomes</taxon>
    </lineage>
</organism>
<protein>
    <submittedName>
        <fullName evidence="1">Uncharacterized protein</fullName>
    </submittedName>
</protein>